<keyword evidence="1" id="KW-0413">Isomerase</keyword>
<evidence type="ECO:0000259" key="3">
    <source>
        <dbReference type="PROSITE" id="PS50198"/>
    </source>
</evidence>
<dbReference type="InterPro" id="IPR027304">
    <property type="entry name" value="Trigger_fact/SurA_dom_sf"/>
</dbReference>
<gene>
    <name evidence="4" type="ORF">AS859_02610</name>
</gene>
<proteinExistence type="predicted"/>
<evidence type="ECO:0000313" key="5">
    <source>
        <dbReference type="Proteomes" id="UP000192599"/>
    </source>
</evidence>
<dbReference type="Gene3D" id="1.10.8.1040">
    <property type="match status" value="1"/>
</dbReference>
<dbReference type="AlphaFoldDB" id="A0A1V9VD27"/>
<evidence type="ECO:0000256" key="2">
    <source>
        <dbReference type="SAM" id="SignalP"/>
    </source>
</evidence>
<dbReference type="GO" id="GO:0003755">
    <property type="term" value="F:peptidyl-prolyl cis-trans isomerase activity"/>
    <property type="evidence" value="ECO:0007669"/>
    <property type="project" value="UniProtKB-KW"/>
</dbReference>
<dbReference type="SUPFAM" id="SSF109998">
    <property type="entry name" value="Triger factor/SurA peptide-binding domain-like"/>
    <property type="match status" value="1"/>
</dbReference>
<sequence>MKKFITVSIFLAISLNAQTLATVNNQEIKVEDVNNFLKSTDQNMDYNKLDNKAKNLTLHQTIEKTLLIQEAQKENLDKTEEFKNTIEDFKNSLLVEFFMKNEFSKIEISKNEVENYYNSHLYEFQQDKKLKARHILVENIKTASDIIKELEKSKNRELTFVELASKNSIDGSRDSGGELGWFSKGDMIDEFWDATLKLKPKEFTKEPVKSMFGYHIIFLDEIQEPLTIKLDQVYSNIENQIRMDKFQSVIDERIKNIKKDAKIIIK</sequence>
<dbReference type="InterPro" id="IPR000297">
    <property type="entry name" value="PPIase_PpiC"/>
</dbReference>
<dbReference type="InterPro" id="IPR046357">
    <property type="entry name" value="PPIase_dom_sf"/>
</dbReference>
<reference evidence="4 5" key="1">
    <citation type="submission" date="2017-04" db="EMBL/GenBank/DDBJ databases">
        <title>Accumulation and expression of multiple antibiotic resistance genes in Arcobacter cryaerophilus that thrives in sewage.</title>
        <authorList>
            <person name="Millar J.A."/>
            <person name="Raghavan R."/>
        </authorList>
    </citation>
    <scope>NUCLEOTIDE SEQUENCE [LARGE SCALE GENOMIC DNA]</scope>
    <source>
        <strain evidence="4 5">AZT-1</strain>
    </source>
</reference>
<evidence type="ECO:0000256" key="1">
    <source>
        <dbReference type="PROSITE-ProRule" id="PRU00278"/>
    </source>
</evidence>
<dbReference type="Gene3D" id="3.10.50.40">
    <property type="match status" value="1"/>
</dbReference>
<feature type="domain" description="PpiC" evidence="3">
    <location>
        <begin position="127"/>
        <end position="221"/>
    </location>
</feature>
<dbReference type="Pfam" id="PF13616">
    <property type="entry name" value="Rotamase_3"/>
    <property type="match status" value="1"/>
</dbReference>
<dbReference type="Proteomes" id="UP000192599">
    <property type="component" value="Unassembled WGS sequence"/>
</dbReference>
<protein>
    <recommendedName>
        <fullName evidence="3">PpiC domain-containing protein</fullName>
    </recommendedName>
</protein>
<dbReference type="EMBL" id="LNTC01000018">
    <property type="protein sequence ID" value="OQR41955.1"/>
    <property type="molecule type" value="Genomic_DNA"/>
</dbReference>
<keyword evidence="1" id="KW-0697">Rotamase</keyword>
<evidence type="ECO:0000313" key="4">
    <source>
        <dbReference type="EMBL" id="OQR41955.1"/>
    </source>
</evidence>
<dbReference type="InterPro" id="IPR050245">
    <property type="entry name" value="PrsA_foldase"/>
</dbReference>
<feature type="chain" id="PRO_5013229669" description="PpiC domain-containing protein" evidence="2">
    <location>
        <begin position="22"/>
        <end position="266"/>
    </location>
</feature>
<dbReference type="PANTHER" id="PTHR47245:SF2">
    <property type="entry name" value="PEPTIDYL-PROLYL CIS-TRANS ISOMERASE HP_0175-RELATED"/>
    <property type="match status" value="1"/>
</dbReference>
<organism evidence="4 5">
    <name type="scientific">Aliarcobacter cryaerophilus</name>
    <dbReference type="NCBI Taxonomy" id="28198"/>
    <lineage>
        <taxon>Bacteria</taxon>
        <taxon>Pseudomonadati</taxon>
        <taxon>Campylobacterota</taxon>
        <taxon>Epsilonproteobacteria</taxon>
        <taxon>Campylobacterales</taxon>
        <taxon>Arcobacteraceae</taxon>
        <taxon>Aliarcobacter</taxon>
    </lineage>
</organism>
<feature type="signal peptide" evidence="2">
    <location>
        <begin position="1"/>
        <end position="21"/>
    </location>
</feature>
<name>A0A1V9VD27_9BACT</name>
<dbReference type="PANTHER" id="PTHR47245">
    <property type="entry name" value="PEPTIDYLPROLYL ISOMERASE"/>
    <property type="match status" value="1"/>
</dbReference>
<dbReference type="PROSITE" id="PS50198">
    <property type="entry name" value="PPIC_PPIASE_2"/>
    <property type="match status" value="1"/>
</dbReference>
<keyword evidence="2" id="KW-0732">Signal</keyword>
<accession>A0A1V9VD27</accession>
<comment type="caution">
    <text evidence="4">The sequence shown here is derived from an EMBL/GenBank/DDBJ whole genome shotgun (WGS) entry which is preliminary data.</text>
</comment>
<dbReference type="SUPFAM" id="SSF54534">
    <property type="entry name" value="FKBP-like"/>
    <property type="match status" value="1"/>
</dbReference>